<evidence type="ECO:0000313" key="1">
    <source>
        <dbReference type="EMBL" id="GHF27446.1"/>
    </source>
</evidence>
<evidence type="ECO:0000313" key="2">
    <source>
        <dbReference type="Proteomes" id="UP000638313"/>
    </source>
</evidence>
<dbReference type="Proteomes" id="UP000638313">
    <property type="component" value="Unassembled WGS sequence"/>
</dbReference>
<accession>A0A919E9I9</accession>
<sequence>MGVDAPQGVVFALGYVAEADPVVGRGEVDVAEVVVVQGPAQVAQGLKSQVADGSGAGEVARGNEVLLVRVLEGRRGDCVPPEMCGAPLGARRGAALRHGTGIGVPVPCC</sequence>
<proteinExistence type="predicted"/>
<reference evidence="1" key="2">
    <citation type="submission" date="2020-09" db="EMBL/GenBank/DDBJ databases">
        <authorList>
            <person name="Sun Q."/>
            <person name="Ohkuma M."/>
        </authorList>
    </citation>
    <scope>NUCLEOTIDE SEQUENCE</scope>
    <source>
        <strain evidence="1">JCM 4059</strain>
    </source>
</reference>
<organism evidence="1 2">
    <name type="scientific">Streptomyces mashuensis</name>
    <dbReference type="NCBI Taxonomy" id="33904"/>
    <lineage>
        <taxon>Bacteria</taxon>
        <taxon>Bacillati</taxon>
        <taxon>Actinomycetota</taxon>
        <taxon>Actinomycetes</taxon>
        <taxon>Kitasatosporales</taxon>
        <taxon>Streptomycetaceae</taxon>
        <taxon>Streptomyces</taxon>
    </lineage>
</organism>
<keyword evidence="2" id="KW-1185">Reference proteome</keyword>
<comment type="caution">
    <text evidence="1">The sequence shown here is derived from an EMBL/GenBank/DDBJ whole genome shotgun (WGS) entry which is preliminary data.</text>
</comment>
<protein>
    <submittedName>
        <fullName evidence="1">Uncharacterized protein</fullName>
    </submittedName>
</protein>
<dbReference type="AlphaFoldDB" id="A0A919E9I9"/>
<gene>
    <name evidence="1" type="ORF">GCM10010218_05510</name>
</gene>
<dbReference type="EMBL" id="BNBD01000001">
    <property type="protein sequence ID" value="GHF27446.1"/>
    <property type="molecule type" value="Genomic_DNA"/>
</dbReference>
<reference evidence="1" key="1">
    <citation type="journal article" date="2014" name="Int. J. Syst. Evol. Microbiol.">
        <title>Complete genome sequence of Corynebacterium casei LMG S-19264T (=DSM 44701T), isolated from a smear-ripened cheese.</title>
        <authorList>
            <consortium name="US DOE Joint Genome Institute (JGI-PGF)"/>
            <person name="Walter F."/>
            <person name="Albersmeier A."/>
            <person name="Kalinowski J."/>
            <person name="Ruckert C."/>
        </authorList>
    </citation>
    <scope>NUCLEOTIDE SEQUENCE</scope>
    <source>
        <strain evidence="1">JCM 4059</strain>
    </source>
</reference>
<name>A0A919E9I9_9ACTN</name>